<protein>
    <submittedName>
        <fullName evidence="2">Uncharacterized protein</fullName>
    </submittedName>
</protein>
<proteinExistence type="predicted"/>
<gene>
    <name evidence="2" type="ORF">LS48_09265</name>
</gene>
<feature type="region of interest" description="Disordered" evidence="1">
    <location>
        <begin position="160"/>
        <end position="198"/>
    </location>
</feature>
<dbReference type="PATRIC" id="fig|1548749.3.peg.1950"/>
<reference evidence="2 3" key="2">
    <citation type="journal article" date="2016" name="Int. J. Syst. Evol. Microbiol.">
        <title>Vitellibacter aquimaris sp. nov., a marine bacterium isolated from seawater.</title>
        <authorList>
            <person name="Thevarajoo S."/>
            <person name="Selvaratnam C."/>
            <person name="Goh K.M."/>
            <person name="Hong K.W."/>
            <person name="Chan X.Y."/>
            <person name="Chan K.G."/>
            <person name="Chong C.S."/>
        </authorList>
    </citation>
    <scope>NUCLEOTIDE SEQUENCE [LARGE SCALE GENOMIC DNA]</scope>
    <source>
        <strain evidence="2 3">D-24</strain>
    </source>
</reference>
<accession>A0A137RGX2</accession>
<sequence>MFEDDDNPDPRERFERTKKLPIYKKAEEISELVRHLVKSVEKTDLKFKRKGEKQLLNHSLAYLMENSLIIPAKIMGAEAVEQYDLKMENAAIIRKAARELVTDTHGIEMTGFKDTEYLDLLRKEVDELRILFAEWVKTFDPWDYIIDRWGLFNPPGINYDDHDPDDDIPFDPNNFPEEFFDDDYEEDSFDEDMDDEED</sequence>
<feature type="compositionally biased region" description="Acidic residues" evidence="1">
    <location>
        <begin position="178"/>
        <end position="198"/>
    </location>
</feature>
<dbReference type="AlphaFoldDB" id="A0A137RGX2"/>
<dbReference type="Proteomes" id="UP000070138">
    <property type="component" value="Unassembled WGS sequence"/>
</dbReference>
<dbReference type="STRING" id="1548749.LS48_09265"/>
<dbReference type="OrthoDB" id="893100at2"/>
<evidence type="ECO:0000313" key="2">
    <source>
        <dbReference type="EMBL" id="KXN98739.1"/>
    </source>
</evidence>
<reference evidence="3" key="1">
    <citation type="submission" date="2014-10" db="EMBL/GenBank/DDBJ databases">
        <title>Genome sequencing of Vitellibacter sp. D-24.</title>
        <authorList>
            <person name="Thevarajoo S."/>
            <person name="Selvaratnam C."/>
            <person name="Goh K.M."/>
            <person name="Chong C.S."/>
        </authorList>
    </citation>
    <scope>NUCLEOTIDE SEQUENCE [LARGE SCALE GENOMIC DNA]</scope>
    <source>
        <strain evidence="3">D-24</strain>
    </source>
</reference>
<keyword evidence="3" id="KW-1185">Reference proteome</keyword>
<evidence type="ECO:0000256" key="1">
    <source>
        <dbReference type="SAM" id="MobiDB-lite"/>
    </source>
</evidence>
<dbReference type="EMBL" id="JRWG01000005">
    <property type="protein sequence ID" value="KXN98739.1"/>
    <property type="molecule type" value="Genomic_DNA"/>
</dbReference>
<comment type="caution">
    <text evidence="2">The sequence shown here is derived from an EMBL/GenBank/DDBJ whole genome shotgun (WGS) entry which is preliminary data.</text>
</comment>
<name>A0A137RGX2_9FLAO</name>
<dbReference type="RefSeq" id="WP_062622271.1">
    <property type="nucleotide sequence ID" value="NZ_JRWG01000005.1"/>
</dbReference>
<organism evidence="2 3">
    <name type="scientific">Aequorivita aquimaris</name>
    <dbReference type="NCBI Taxonomy" id="1548749"/>
    <lineage>
        <taxon>Bacteria</taxon>
        <taxon>Pseudomonadati</taxon>
        <taxon>Bacteroidota</taxon>
        <taxon>Flavobacteriia</taxon>
        <taxon>Flavobacteriales</taxon>
        <taxon>Flavobacteriaceae</taxon>
        <taxon>Aequorivita</taxon>
    </lineage>
</organism>
<evidence type="ECO:0000313" key="3">
    <source>
        <dbReference type="Proteomes" id="UP000070138"/>
    </source>
</evidence>